<evidence type="ECO:0000256" key="15">
    <source>
        <dbReference type="SAM" id="Phobius"/>
    </source>
</evidence>
<evidence type="ECO:0000256" key="13">
    <source>
        <dbReference type="ARBA" id="ARBA00038359"/>
    </source>
</evidence>
<keyword evidence="12" id="KW-0449">Lipoprotein</keyword>
<dbReference type="InterPro" id="IPR049326">
    <property type="entry name" value="Rhodopsin_dom_fungi"/>
</dbReference>
<keyword evidence="10 15" id="KW-0472">Membrane</keyword>
<feature type="transmembrane region" description="Helical" evidence="15">
    <location>
        <begin position="215"/>
        <end position="237"/>
    </location>
</feature>
<keyword evidence="14" id="KW-0408">Iron</keyword>
<feature type="signal peptide" evidence="16">
    <location>
        <begin position="1"/>
        <end position="20"/>
    </location>
</feature>
<feature type="disulfide bond" evidence="14">
    <location>
        <begin position="26"/>
        <end position="66"/>
    </location>
</feature>
<evidence type="ECO:0000256" key="5">
    <source>
        <dbReference type="ARBA" id="ARBA00022525"/>
    </source>
</evidence>
<name>A0A0G4NXZ0_PENC3</name>
<feature type="disulfide bond" evidence="14">
    <location>
        <begin position="40"/>
        <end position="47"/>
    </location>
</feature>
<gene>
    <name evidence="18" type="ORF">PCAMFM013_S002g000800</name>
</gene>
<feature type="transmembrane region" description="Helical" evidence="15">
    <location>
        <begin position="249"/>
        <end position="269"/>
    </location>
</feature>
<evidence type="ECO:0000256" key="8">
    <source>
        <dbReference type="ARBA" id="ARBA00022729"/>
    </source>
</evidence>
<keyword evidence="7 15" id="KW-0812">Transmembrane</keyword>
<evidence type="ECO:0000256" key="4">
    <source>
        <dbReference type="ARBA" id="ARBA00010031"/>
    </source>
</evidence>
<sequence>MRLATWSAFAVAAFVTITDAQDTPECATNCLAEGLKNSTCTATDADCICANETLMAEVQACSLGACTVIEGLQSQNATATLCHWPVRDKSIVAPIATAVTGALALAFIGIRVGDCIAKNEFKWADLCAVLAFYTWVTQVWYIPAIILTKVAIICFFMHIFPGPRFRLLCQGTIVHCFLFMISTLITEILACIPVEEAWSRWKGESTALCYDNTTFWWAHSAINIATDLWLIGLPIPMLLGLQLKTRKKIYLVLMFSIGIVITVISIIRFSGLLKYSTTSNLTYNNVMVATYSVIECNVSIMCCCMPALLSTLRRVLPTIFGSTNRSHNYNYNNAPFADRNGIQKSVTHKVTYTTPSRNEDDVVELVDRSENYPPRKW</sequence>
<evidence type="ECO:0000256" key="16">
    <source>
        <dbReference type="SAM" id="SignalP"/>
    </source>
</evidence>
<comment type="subcellular location">
    <subcellularLocation>
        <location evidence="2">Membrane</location>
        <topology evidence="2">Lipid-anchor</topology>
        <topology evidence="2">GPI-anchor</topology>
    </subcellularLocation>
    <subcellularLocation>
        <location evidence="1">Membrane</location>
        <topology evidence="1">Multi-pass membrane protein</topology>
    </subcellularLocation>
    <subcellularLocation>
        <location evidence="3">Secreted</location>
    </subcellularLocation>
</comment>
<dbReference type="PANTHER" id="PTHR33048:SF143">
    <property type="entry name" value="EXTRACELLULAR MEMBRANE PROTEIN CFEM DOMAIN-CONTAINING PROTEIN-RELATED"/>
    <property type="match status" value="1"/>
</dbReference>
<keyword evidence="9 15" id="KW-1133">Transmembrane helix</keyword>
<keyword evidence="14" id="KW-0479">Metal-binding</keyword>
<feature type="domain" description="CFEM" evidence="17">
    <location>
        <begin position="1"/>
        <end position="106"/>
    </location>
</feature>
<evidence type="ECO:0000256" key="6">
    <source>
        <dbReference type="ARBA" id="ARBA00022622"/>
    </source>
</evidence>
<accession>A0A0G4NXZ0</accession>
<dbReference type="PROSITE" id="PS52012">
    <property type="entry name" value="CFEM"/>
    <property type="match status" value="1"/>
</dbReference>
<keyword evidence="6" id="KW-0325">Glycoprotein</keyword>
<dbReference type="EMBL" id="HG793135">
    <property type="protein sequence ID" value="CRL18930.1"/>
    <property type="molecule type" value="Genomic_DNA"/>
</dbReference>
<dbReference type="AlphaFoldDB" id="A0A0G4NXZ0"/>
<feature type="disulfide bond" evidence="14">
    <location>
        <begin position="49"/>
        <end position="82"/>
    </location>
</feature>
<comment type="similarity">
    <text evidence="13">Belongs to the SAT4 family.</text>
</comment>
<keyword evidence="6" id="KW-0336">GPI-anchor</keyword>
<comment type="similarity">
    <text evidence="4">Belongs to the RBT5 family.</text>
</comment>
<reference evidence="18 19" key="1">
    <citation type="journal article" date="2014" name="Nat. Commun.">
        <title>Multiple recent horizontal transfers of a large genomic region in cheese making fungi.</title>
        <authorList>
            <person name="Cheeseman K."/>
            <person name="Ropars J."/>
            <person name="Renault P."/>
            <person name="Dupont J."/>
            <person name="Gouzy J."/>
            <person name="Branca A."/>
            <person name="Abraham A.L."/>
            <person name="Ceppi M."/>
            <person name="Conseiller E."/>
            <person name="Debuchy R."/>
            <person name="Malagnac F."/>
            <person name="Goarin A."/>
            <person name="Silar P."/>
            <person name="Lacoste S."/>
            <person name="Sallet E."/>
            <person name="Bensimon A."/>
            <person name="Giraud T."/>
            <person name="Brygoo Y."/>
        </authorList>
    </citation>
    <scope>NUCLEOTIDE SEQUENCE [LARGE SCALE GENOMIC DNA]</scope>
    <source>
        <strain evidence="19">FM 013</strain>
    </source>
</reference>
<evidence type="ECO:0000313" key="18">
    <source>
        <dbReference type="EMBL" id="CRL18930.1"/>
    </source>
</evidence>
<dbReference type="GO" id="GO:0098552">
    <property type="term" value="C:side of membrane"/>
    <property type="evidence" value="ECO:0007669"/>
    <property type="project" value="UniProtKB-KW"/>
</dbReference>
<evidence type="ECO:0000256" key="1">
    <source>
        <dbReference type="ARBA" id="ARBA00004141"/>
    </source>
</evidence>
<evidence type="ECO:0000256" key="9">
    <source>
        <dbReference type="ARBA" id="ARBA00022989"/>
    </source>
</evidence>
<evidence type="ECO:0000256" key="2">
    <source>
        <dbReference type="ARBA" id="ARBA00004589"/>
    </source>
</evidence>
<dbReference type="Pfam" id="PF20684">
    <property type="entry name" value="Fung_rhodopsin"/>
    <property type="match status" value="1"/>
</dbReference>
<evidence type="ECO:0000256" key="3">
    <source>
        <dbReference type="ARBA" id="ARBA00004613"/>
    </source>
</evidence>
<dbReference type="GO" id="GO:0046872">
    <property type="term" value="F:metal ion binding"/>
    <property type="evidence" value="ECO:0007669"/>
    <property type="project" value="UniProtKB-UniRule"/>
</dbReference>
<keyword evidence="14" id="KW-0349">Heme</keyword>
<feature type="transmembrane region" description="Helical" evidence="15">
    <location>
        <begin position="172"/>
        <end position="195"/>
    </location>
</feature>
<evidence type="ECO:0000313" key="19">
    <source>
        <dbReference type="Proteomes" id="UP000053732"/>
    </source>
</evidence>
<keyword evidence="8 16" id="KW-0732">Signal</keyword>
<dbReference type="Proteomes" id="UP000053732">
    <property type="component" value="Unassembled WGS sequence"/>
</dbReference>
<proteinExistence type="inferred from homology"/>
<dbReference type="InterPro" id="IPR052337">
    <property type="entry name" value="SAT4-like"/>
</dbReference>
<dbReference type="STRING" id="1429867.A0A0G4NXZ0"/>
<dbReference type="SMART" id="SM00747">
    <property type="entry name" value="CFEM"/>
    <property type="match status" value="1"/>
</dbReference>
<keyword evidence="19" id="KW-1185">Reference proteome</keyword>
<dbReference type="InterPro" id="IPR008427">
    <property type="entry name" value="Extracellular_membr_CFEM_dom"/>
</dbReference>
<dbReference type="GO" id="GO:0005576">
    <property type="term" value="C:extracellular region"/>
    <property type="evidence" value="ECO:0007669"/>
    <property type="project" value="UniProtKB-SubCell"/>
</dbReference>
<evidence type="ECO:0000256" key="11">
    <source>
        <dbReference type="ARBA" id="ARBA00023157"/>
    </source>
</evidence>
<dbReference type="Pfam" id="PF05730">
    <property type="entry name" value="CFEM"/>
    <property type="match status" value="1"/>
</dbReference>
<feature type="chain" id="PRO_5005194877" evidence="16">
    <location>
        <begin position="21"/>
        <end position="377"/>
    </location>
</feature>
<evidence type="ECO:0000256" key="10">
    <source>
        <dbReference type="ARBA" id="ARBA00023136"/>
    </source>
</evidence>
<evidence type="ECO:0000256" key="7">
    <source>
        <dbReference type="ARBA" id="ARBA00022692"/>
    </source>
</evidence>
<organism evidence="18 19">
    <name type="scientific">Penicillium camemberti (strain FM 013)</name>
    <dbReference type="NCBI Taxonomy" id="1429867"/>
    <lineage>
        <taxon>Eukaryota</taxon>
        <taxon>Fungi</taxon>
        <taxon>Dikarya</taxon>
        <taxon>Ascomycota</taxon>
        <taxon>Pezizomycotina</taxon>
        <taxon>Eurotiomycetes</taxon>
        <taxon>Eurotiomycetidae</taxon>
        <taxon>Eurotiales</taxon>
        <taxon>Aspergillaceae</taxon>
        <taxon>Penicillium</taxon>
    </lineage>
</organism>
<feature type="disulfide bond" evidence="14">
    <location>
        <begin position="30"/>
        <end position="61"/>
    </location>
</feature>
<dbReference type="PANTHER" id="PTHR33048">
    <property type="entry name" value="PTH11-LIKE INTEGRAL MEMBRANE PROTEIN (AFU_ORTHOLOGUE AFUA_5G11245)"/>
    <property type="match status" value="1"/>
</dbReference>
<evidence type="ECO:0000259" key="17">
    <source>
        <dbReference type="PROSITE" id="PS52012"/>
    </source>
</evidence>
<feature type="transmembrane region" description="Helical" evidence="15">
    <location>
        <begin position="140"/>
        <end position="160"/>
    </location>
</feature>
<evidence type="ECO:0000256" key="14">
    <source>
        <dbReference type="PROSITE-ProRule" id="PRU01356"/>
    </source>
</evidence>
<feature type="binding site" description="axial binding residue" evidence="14">
    <location>
        <position position="44"/>
    </location>
    <ligand>
        <name>heme</name>
        <dbReference type="ChEBI" id="CHEBI:30413"/>
    </ligand>
    <ligandPart>
        <name>Fe</name>
        <dbReference type="ChEBI" id="CHEBI:18248"/>
    </ligandPart>
</feature>
<keyword evidence="5" id="KW-0964">Secreted</keyword>
<protein>
    <submittedName>
        <fullName evidence="18">Extracellular membrane protein, CFEM domain</fullName>
    </submittedName>
</protein>
<feature type="transmembrane region" description="Helical" evidence="15">
    <location>
        <begin position="289"/>
        <end position="309"/>
    </location>
</feature>
<keyword evidence="11 14" id="KW-1015">Disulfide bond</keyword>
<evidence type="ECO:0000256" key="12">
    <source>
        <dbReference type="ARBA" id="ARBA00023288"/>
    </source>
</evidence>